<keyword evidence="2" id="KW-1185">Reference proteome</keyword>
<protein>
    <submittedName>
        <fullName evidence="1">Uncharacterized protein</fullName>
    </submittedName>
</protein>
<name>A0ACC0LDF7_RHOML</name>
<comment type="caution">
    <text evidence="1">The sequence shown here is derived from an EMBL/GenBank/DDBJ whole genome shotgun (WGS) entry which is preliminary data.</text>
</comment>
<proteinExistence type="predicted"/>
<evidence type="ECO:0000313" key="2">
    <source>
        <dbReference type="Proteomes" id="UP001062846"/>
    </source>
</evidence>
<dbReference type="Proteomes" id="UP001062846">
    <property type="component" value="Chromosome 12"/>
</dbReference>
<sequence>MIEEVLKTKIKGAGPENKVLIREKSEAMEIKYDYRSFVLFRVGLPYQGRTISCCVDVQSKIKGGIPRGPWGGNVGEYWAYKSDIVPIMQITLKFGEVIDSIIIKSRSYDDNVIGSSQRIGGLSGFKTITFRIDSSAEQLSSISLTYGRYNGELAIASLCFETNRDTYGPFGSVPDPDDPRVSIPIEDDVVLAGFHGRAGNFLNAIGIFVAPKRKALELNSFAFTPILKLLVSMESAELGRSVYACLYKLGHGPMHLWALLLSTHILLVTVLMMLEKHRMIFTCKDMVALRIFEYMQKTKTKADKLTFVGIPTACGNTVLLGTGQACFTSFVHDCF</sequence>
<organism evidence="1 2">
    <name type="scientific">Rhododendron molle</name>
    <name type="common">Chinese azalea</name>
    <name type="synonym">Azalea mollis</name>
    <dbReference type="NCBI Taxonomy" id="49168"/>
    <lineage>
        <taxon>Eukaryota</taxon>
        <taxon>Viridiplantae</taxon>
        <taxon>Streptophyta</taxon>
        <taxon>Embryophyta</taxon>
        <taxon>Tracheophyta</taxon>
        <taxon>Spermatophyta</taxon>
        <taxon>Magnoliopsida</taxon>
        <taxon>eudicotyledons</taxon>
        <taxon>Gunneridae</taxon>
        <taxon>Pentapetalae</taxon>
        <taxon>asterids</taxon>
        <taxon>Ericales</taxon>
        <taxon>Ericaceae</taxon>
        <taxon>Ericoideae</taxon>
        <taxon>Rhodoreae</taxon>
        <taxon>Rhododendron</taxon>
    </lineage>
</organism>
<dbReference type="EMBL" id="CM046399">
    <property type="protein sequence ID" value="KAI8526765.1"/>
    <property type="molecule type" value="Genomic_DNA"/>
</dbReference>
<gene>
    <name evidence="1" type="ORF">RHMOL_Rhmol12G0021600</name>
</gene>
<accession>A0ACC0LDF7</accession>
<reference evidence="1" key="1">
    <citation type="submission" date="2022-02" db="EMBL/GenBank/DDBJ databases">
        <title>Plant Genome Project.</title>
        <authorList>
            <person name="Zhang R.-G."/>
        </authorList>
    </citation>
    <scope>NUCLEOTIDE SEQUENCE</scope>
    <source>
        <strain evidence="1">AT1</strain>
    </source>
</reference>
<evidence type="ECO:0000313" key="1">
    <source>
        <dbReference type="EMBL" id="KAI8526765.1"/>
    </source>
</evidence>